<proteinExistence type="predicted"/>
<dbReference type="GO" id="GO:0008270">
    <property type="term" value="F:zinc ion binding"/>
    <property type="evidence" value="ECO:0007669"/>
    <property type="project" value="UniProtKB-KW"/>
</dbReference>
<evidence type="ECO:0000313" key="3">
    <source>
        <dbReference type="EMBL" id="KAK6920294.1"/>
    </source>
</evidence>
<dbReference type="InterPro" id="IPR000315">
    <property type="entry name" value="Znf_B-box"/>
</dbReference>
<dbReference type="EMBL" id="JBAMMX010000021">
    <property type="protein sequence ID" value="KAK6920294.1"/>
    <property type="molecule type" value="Genomic_DNA"/>
</dbReference>
<accession>A0AAN8YYW5</accession>
<dbReference type="Pfam" id="PF04640">
    <property type="entry name" value="PLATZ"/>
    <property type="match status" value="1"/>
</dbReference>
<comment type="caution">
    <text evidence="3">The sequence shown here is derived from an EMBL/GenBank/DDBJ whole genome shotgun (WGS) entry which is preliminary data.</text>
</comment>
<dbReference type="Proteomes" id="UP001370490">
    <property type="component" value="Unassembled WGS sequence"/>
</dbReference>
<evidence type="ECO:0000313" key="4">
    <source>
        <dbReference type="Proteomes" id="UP001370490"/>
    </source>
</evidence>
<keyword evidence="1" id="KW-0479">Metal-binding</keyword>
<gene>
    <name evidence="3" type="ORF">RJ641_016198</name>
</gene>
<name>A0AAN8YYW5_9MAGN</name>
<dbReference type="PANTHER" id="PTHR31065">
    <property type="entry name" value="PLATZ TRANSCRIPTION FACTOR FAMILY PROTEIN"/>
    <property type="match status" value="1"/>
</dbReference>
<reference evidence="3 4" key="1">
    <citation type="submission" date="2023-12" db="EMBL/GenBank/DDBJ databases">
        <title>A high-quality genome assembly for Dillenia turbinata (Dilleniales).</title>
        <authorList>
            <person name="Chanderbali A."/>
        </authorList>
    </citation>
    <scope>NUCLEOTIDE SEQUENCE [LARGE SCALE GENOMIC DNA]</scope>
    <source>
        <strain evidence="3">LSX21</strain>
        <tissue evidence="3">Leaf</tissue>
    </source>
</reference>
<protein>
    <submittedName>
        <fullName evidence="3">PLATZ transcription factor</fullName>
    </submittedName>
</protein>
<keyword evidence="1" id="KW-0862">Zinc</keyword>
<evidence type="ECO:0000256" key="1">
    <source>
        <dbReference type="PROSITE-ProRule" id="PRU00024"/>
    </source>
</evidence>
<keyword evidence="1" id="KW-0863">Zinc-finger</keyword>
<evidence type="ECO:0000259" key="2">
    <source>
        <dbReference type="PROSITE" id="PS50119"/>
    </source>
</evidence>
<sequence>MFSSPIIPRWLEVLVGEKFFNPCLIHELAKKNEKNIFCLDCCDSICPQCLSPHRSHRLLQIRRYVYRDVIRLDDAEKLIDCAYVQAYINNSAKVIFLNQRPQTRTFRGSANICGTCDRSLQDPFLFCSLSCKIHHIARNEGSLTKYLRDGKILPFDAGKGEMFYDCDDGQMTPDSILEPAGSSGSSFGEGISSLIGCCKTLACTATAEFVRKKRSNLSYCQPVVSPIHEISANRRKSRTPHRSPLY</sequence>
<keyword evidence="4" id="KW-1185">Reference proteome</keyword>
<feature type="domain" description="B box-type" evidence="2">
    <location>
        <begin position="23"/>
        <end position="61"/>
    </location>
</feature>
<organism evidence="3 4">
    <name type="scientific">Dillenia turbinata</name>
    <dbReference type="NCBI Taxonomy" id="194707"/>
    <lineage>
        <taxon>Eukaryota</taxon>
        <taxon>Viridiplantae</taxon>
        <taxon>Streptophyta</taxon>
        <taxon>Embryophyta</taxon>
        <taxon>Tracheophyta</taxon>
        <taxon>Spermatophyta</taxon>
        <taxon>Magnoliopsida</taxon>
        <taxon>eudicotyledons</taxon>
        <taxon>Gunneridae</taxon>
        <taxon>Pentapetalae</taxon>
        <taxon>Dilleniales</taxon>
        <taxon>Dilleniaceae</taxon>
        <taxon>Dillenia</taxon>
    </lineage>
</organism>
<dbReference type="AlphaFoldDB" id="A0AAN8YYW5"/>
<dbReference type="InterPro" id="IPR006734">
    <property type="entry name" value="PLATZ"/>
</dbReference>
<dbReference type="PROSITE" id="PS50119">
    <property type="entry name" value="ZF_BBOX"/>
    <property type="match status" value="1"/>
</dbReference>
<dbReference type="PANTHER" id="PTHR31065:SF1">
    <property type="entry name" value="OS09G0116050 PROTEIN"/>
    <property type="match status" value="1"/>
</dbReference>